<comment type="caution">
    <text evidence="3">The sequence shown here is derived from an EMBL/GenBank/DDBJ whole genome shotgun (WGS) entry which is preliminary data.</text>
</comment>
<dbReference type="GO" id="GO:0046872">
    <property type="term" value="F:metal ion binding"/>
    <property type="evidence" value="ECO:0007669"/>
    <property type="project" value="InterPro"/>
</dbReference>
<accession>A0A9D2EKX3</accession>
<dbReference type="Pfam" id="PF12724">
    <property type="entry name" value="Flavodoxin_5"/>
    <property type="match status" value="1"/>
</dbReference>
<reference evidence="3" key="1">
    <citation type="journal article" date="2021" name="PeerJ">
        <title>Extensive microbial diversity within the chicken gut microbiome revealed by metagenomics and culture.</title>
        <authorList>
            <person name="Gilroy R."/>
            <person name="Ravi A."/>
            <person name="Getino M."/>
            <person name="Pursley I."/>
            <person name="Horton D.L."/>
            <person name="Alikhan N.F."/>
            <person name="Baker D."/>
            <person name="Gharbi K."/>
            <person name="Hall N."/>
            <person name="Watson M."/>
            <person name="Adriaenssens E.M."/>
            <person name="Foster-Nyarko E."/>
            <person name="Jarju S."/>
            <person name="Secka A."/>
            <person name="Antonio M."/>
            <person name="Oren A."/>
            <person name="Chaudhuri R.R."/>
            <person name="La Ragione R."/>
            <person name="Hildebrand F."/>
            <person name="Pallen M.J."/>
        </authorList>
    </citation>
    <scope>NUCLEOTIDE SEQUENCE</scope>
    <source>
        <strain evidence="3">CHK179-28034</strain>
    </source>
</reference>
<organism evidence="3 4">
    <name type="scientific">Candidatus Anaerobutyricum stercoris</name>
    <dbReference type="NCBI Taxonomy" id="2838457"/>
    <lineage>
        <taxon>Bacteria</taxon>
        <taxon>Bacillati</taxon>
        <taxon>Bacillota</taxon>
        <taxon>Clostridia</taxon>
        <taxon>Lachnospirales</taxon>
        <taxon>Lachnospiraceae</taxon>
        <taxon>Anaerobutyricum</taxon>
    </lineage>
</organism>
<dbReference type="CDD" id="cd07709">
    <property type="entry name" value="flavodiiron_proteins_MBL-fold"/>
    <property type="match status" value="1"/>
</dbReference>
<evidence type="ECO:0000259" key="2">
    <source>
        <dbReference type="PROSITE" id="PS50902"/>
    </source>
</evidence>
<proteinExistence type="inferred from homology"/>
<dbReference type="InterPro" id="IPR045761">
    <property type="entry name" value="ODP_dom"/>
</dbReference>
<dbReference type="AlphaFoldDB" id="A0A9D2EKX3"/>
<dbReference type="PIRSF" id="PIRSF005243">
    <property type="entry name" value="ROO"/>
    <property type="match status" value="1"/>
</dbReference>
<dbReference type="SUPFAM" id="SSF52218">
    <property type="entry name" value="Flavoproteins"/>
    <property type="match status" value="1"/>
</dbReference>
<dbReference type="PANTHER" id="PTHR43717">
    <property type="entry name" value="ANAEROBIC NITRIC OXIDE REDUCTASE FLAVORUBREDOXIN"/>
    <property type="match status" value="1"/>
</dbReference>
<dbReference type="PANTHER" id="PTHR43717:SF1">
    <property type="entry name" value="ANAEROBIC NITRIC OXIDE REDUCTASE FLAVORUBREDOXIN"/>
    <property type="match status" value="1"/>
</dbReference>
<protein>
    <submittedName>
        <fullName evidence="3">FprA family A-type flavoprotein</fullName>
    </submittedName>
</protein>
<dbReference type="GO" id="GO:0016651">
    <property type="term" value="F:oxidoreductase activity, acting on NAD(P)H"/>
    <property type="evidence" value="ECO:0007669"/>
    <property type="project" value="UniProtKB-ARBA"/>
</dbReference>
<dbReference type="GO" id="GO:0009055">
    <property type="term" value="F:electron transfer activity"/>
    <property type="evidence" value="ECO:0007669"/>
    <property type="project" value="InterPro"/>
</dbReference>
<dbReference type="InterPro" id="IPR026816">
    <property type="entry name" value="Flavodoxin_dom"/>
</dbReference>
<dbReference type="Pfam" id="PF19583">
    <property type="entry name" value="ODP"/>
    <property type="match status" value="1"/>
</dbReference>
<dbReference type="GO" id="GO:0010181">
    <property type="term" value="F:FMN binding"/>
    <property type="evidence" value="ECO:0007669"/>
    <property type="project" value="InterPro"/>
</dbReference>
<dbReference type="EMBL" id="DXBR01000051">
    <property type="protein sequence ID" value="HIZ39393.1"/>
    <property type="molecule type" value="Genomic_DNA"/>
</dbReference>
<evidence type="ECO:0000313" key="3">
    <source>
        <dbReference type="EMBL" id="HIZ39393.1"/>
    </source>
</evidence>
<dbReference type="InterPro" id="IPR036866">
    <property type="entry name" value="RibonucZ/Hydroxyglut_hydro"/>
</dbReference>
<dbReference type="Proteomes" id="UP000824049">
    <property type="component" value="Unassembled WGS sequence"/>
</dbReference>
<dbReference type="SUPFAM" id="SSF56281">
    <property type="entry name" value="Metallo-hydrolase/oxidoreductase"/>
    <property type="match status" value="1"/>
</dbReference>
<dbReference type="InterPro" id="IPR016440">
    <property type="entry name" value="Rubredoxin-O_OxRdtase"/>
</dbReference>
<name>A0A9D2EKX3_9FIRM</name>
<evidence type="ECO:0000256" key="1">
    <source>
        <dbReference type="ARBA" id="ARBA00007121"/>
    </source>
</evidence>
<dbReference type="Gene3D" id="3.60.15.10">
    <property type="entry name" value="Ribonuclease Z/Hydroxyacylglutathione hydrolase-like"/>
    <property type="match status" value="1"/>
</dbReference>
<evidence type="ECO:0000313" key="4">
    <source>
        <dbReference type="Proteomes" id="UP000824049"/>
    </source>
</evidence>
<dbReference type="InterPro" id="IPR008254">
    <property type="entry name" value="Flavodoxin/NO_synth"/>
</dbReference>
<dbReference type="SMART" id="SM00849">
    <property type="entry name" value="Lactamase_B"/>
    <property type="match status" value="1"/>
</dbReference>
<dbReference type="InterPro" id="IPR029039">
    <property type="entry name" value="Flavoprotein-like_sf"/>
</dbReference>
<dbReference type="Gene3D" id="3.40.50.360">
    <property type="match status" value="1"/>
</dbReference>
<sequence>MFSKVTEDIYYVGVNDHQIDLFEGQYVVPNGMAYNSYVVMDEKVVVFDTVDAHFKDEWLANVAEVLDGRKPDYLIIQHMEPDHSANIAAFAEVYPEVKIVANAMAFNMVKQFFGTDFADRRLVVKDGETLSSGKHTFTFVFAPMVHWPEVMVTYDSADKVLFSADGFGKFGALDVEEEWACEARRYYIGIVGKYGLMVQKLLQKASALDIQVICPLHGPVLKENLGYYLDLYNTWSSYGVETEGTVIAYTSVYGNTRKAVELLAKKLEEEGCPKVVVNDLARCDMAEAVEDAFRYGKMVLASTTYNAEVFPFMRDFLAEITERGYQNRKVAFIENGTWAPTAAKVMKAAFDKSANITFADTTVTIKSAMTPANEEEIAALAKEMK</sequence>
<gene>
    <name evidence="3" type="ORF">H9968_05620</name>
</gene>
<feature type="domain" description="Flavodoxin-like" evidence="2">
    <location>
        <begin position="245"/>
        <end position="385"/>
    </location>
</feature>
<comment type="similarity">
    <text evidence="1">In the N-terminal section; belongs to the zinc metallo-hydrolase group 3 family.</text>
</comment>
<dbReference type="PROSITE" id="PS50902">
    <property type="entry name" value="FLAVODOXIN_LIKE"/>
    <property type="match status" value="1"/>
</dbReference>
<reference evidence="3" key="2">
    <citation type="submission" date="2021-04" db="EMBL/GenBank/DDBJ databases">
        <authorList>
            <person name="Gilroy R."/>
        </authorList>
    </citation>
    <scope>NUCLEOTIDE SEQUENCE</scope>
    <source>
        <strain evidence="3">CHK179-28034</strain>
    </source>
</reference>
<dbReference type="InterPro" id="IPR001279">
    <property type="entry name" value="Metallo-B-lactamas"/>
</dbReference>